<comment type="caution">
    <text evidence="1">The sequence shown here is derived from an EMBL/GenBank/DDBJ whole genome shotgun (WGS) entry which is preliminary data.</text>
</comment>
<keyword evidence="2" id="KW-1185">Reference proteome</keyword>
<dbReference type="HOGENOM" id="CLU_729251_0_0_5"/>
<dbReference type="EMBL" id="AAOT01000003">
    <property type="protein sequence ID" value="EAR52576.1"/>
    <property type="molecule type" value="Genomic_DNA"/>
</dbReference>
<organism evidence="1 2">
    <name type="scientific">Oceanicola granulosus (strain ATCC BAA-861 / DSM 15982 / KCTC 12143 / HTCC2516)</name>
    <dbReference type="NCBI Taxonomy" id="314256"/>
    <lineage>
        <taxon>Bacteria</taxon>
        <taxon>Pseudomonadati</taxon>
        <taxon>Pseudomonadota</taxon>
        <taxon>Alphaproteobacteria</taxon>
        <taxon>Rhodobacterales</taxon>
        <taxon>Roseobacteraceae</taxon>
        <taxon>Oceanicola</taxon>
    </lineage>
</organism>
<gene>
    <name evidence="1" type="ORF">OG2516_05693</name>
</gene>
<dbReference type="Proteomes" id="UP000003635">
    <property type="component" value="Unassembled WGS sequence"/>
</dbReference>
<evidence type="ECO:0000313" key="1">
    <source>
        <dbReference type="EMBL" id="EAR52576.1"/>
    </source>
</evidence>
<dbReference type="STRING" id="314256.OG2516_05693"/>
<name>Q2CIL3_OCEGH</name>
<evidence type="ECO:0000313" key="2">
    <source>
        <dbReference type="Proteomes" id="UP000003635"/>
    </source>
</evidence>
<reference evidence="1 2" key="1">
    <citation type="journal article" date="2010" name="J. Bacteriol.">
        <title>Genome sequences of Oceanicola granulosus HTCC2516(T) and Oceanicola batsensis HTCC2597(TDelta).</title>
        <authorList>
            <person name="Thrash J.C."/>
            <person name="Cho J.C."/>
            <person name="Vergin K.L."/>
            <person name="Giovannoni S.J."/>
        </authorList>
    </citation>
    <scope>NUCLEOTIDE SEQUENCE [LARGE SCALE GENOMIC DNA]</scope>
    <source>
        <strain evidence="2">ATCC BAA-861 / DSM 15982 / KCTC 12143 / HTCC2516</strain>
    </source>
</reference>
<sequence>MTILRDVSAVAWSAPRFAPGEEAAMAGHGGRLPMAALEFGDRDWRIAGRSVAAPLAGARLDRSVWFGGGPGLLLEPERSNLVFPSAIAPGGWSTNGGTSIAAATGSGFGGLAGARIASGTTTWGRAYGNRFTLGPGAYRATVWIAWGSSGRARIELYGTGLDLVVDGEIGALAASYQSGGTVANLEQVDLGGVWRVGFDVSIPTSRADVSFGLGPASGIAGEDVVGYAAQIEAGSGATGLIPTTDAVATRPADAPSMSLGPWFSPARGAAYIELDELAGAASGLLAFEAADGTALAAISCDAAGTLALVAGATSITHPDPVGFGQAAKIGLRWEPAGAVLQLDGIDAAGAAVDLGGAARLRLGPAHGLVRRCTLFDRAV</sequence>
<protein>
    <submittedName>
        <fullName evidence="1">Uncharacterized protein</fullName>
    </submittedName>
</protein>
<dbReference type="AlphaFoldDB" id="Q2CIL3"/>
<proteinExistence type="predicted"/>
<dbReference type="RefSeq" id="WP_007254666.1">
    <property type="nucleotide sequence ID" value="NZ_CH724107.1"/>
</dbReference>
<accession>Q2CIL3</accession>